<dbReference type="RefSeq" id="WP_329500518.1">
    <property type="nucleotide sequence ID" value="NZ_CP108460.1"/>
</dbReference>
<keyword evidence="1" id="KW-1133">Transmembrane helix</keyword>
<name>A0ABZ1W2C3_9ACTN</name>
<evidence type="ECO:0000256" key="1">
    <source>
        <dbReference type="SAM" id="Phobius"/>
    </source>
</evidence>
<dbReference type="EMBL" id="CP108482">
    <property type="protein sequence ID" value="WUS54948.1"/>
    <property type="molecule type" value="Genomic_DNA"/>
</dbReference>
<evidence type="ECO:0000313" key="3">
    <source>
        <dbReference type="Proteomes" id="UP001432014"/>
    </source>
</evidence>
<evidence type="ECO:0000313" key="2">
    <source>
        <dbReference type="EMBL" id="WUS54948.1"/>
    </source>
</evidence>
<keyword evidence="3" id="KW-1185">Reference proteome</keyword>
<proteinExistence type="predicted"/>
<organism evidence="2 3">
    <name type="scientific">Kitasatospora herbaricolor</name>
    <dbReference type="NCBI Taxonomy" id="68217"/>
    <lineage>
        <taxon>Bacteria</taxon>
        <taxon>Bacillati</taxon>
        <taxon>Actinomycetota</taxon>
        <taxon>Actinomycetes</taxon>
        <taxon>Kitasatosporales</taxon>
        <taxon>Streptomycetaceae</taxon>
        <taxon>Kitasatospora</taxon>
    </lineage>
</organism>
<dbReference type="Proteomes" id="UP001432014">
    <property type="component" value="Chromosome"/>
</dbReference>
<keyword evidence="1" id="KW-0812">Transmembrane</keyword>
<accession>A0ABZ1W2C3</accession>
<reference evidence="2 3" key="1">
    <citation type="submission" date="2022-10" db="EMBL/GenBank/DDBJ databases">
        <title>The complete genomes of actinobacterial strains from the NBC collection.</title>
        <authorList>
            <person name="Joergensen T.S."/>
            <person name="Alvarez Arevalo M."/>
            <person name="Sterndorff E.B."/>
            <person name="Faurdal D."/>
            <person name="Vuksanovic O."/>
            <person name="Mourched A.-S."/>
            <person name="Charusanti P."/>
            <person name="Shaw S."/>
            <person name="Blin K."/>
            <person name="Weber T."/>
        </authorList>
    </citation>
    <scope>NUCLEOTIDE SEQUENCE [LARGE SCALE GENOMIC DNA]</scope>
    <source>
        <strain evidence="2 3">NBC_01247</strain>
    </source>
</reference>
<protein>
    <recommendedName>
        <fullName evidence="4">Integral membrane protein</fullName>
    </recommendedName>
</protein>
<sequence>MNDRRKTSLALLVMGAAIAAVGVALSVAFGRGYGAPNFWVATALIAAAWIFERKSGDR</sequence>
<evidence type="ECO:0008006" key="4">
    <source>
        <dbReference type="Google" id="ProtNLM"/>
    </source>
</evidence>
<keyword evidence="1" id="KW-0472">Membrane</keyword>
<feature type="transmembrane region" description="Helical" evidence="1">
    <location>
        <begin position="34"/>
        <end position="51"/>
    </location>
</feature>
<gene>
    <name evidence="2" type="ORF">OG469_05125</name>
</gene>